<gene>
    <name evidence="1" type="ORF">I7I52_10339</name>
</gene>
<sequence>MKGIIVANKTYICFEIPLKSKVTLYVLAGKHIKIFNDIFSIGLQPLLLDFSPLKIWKLMKAETMHNALYGSMQPTDRLTITIIPNLGACYLV</sequence>
<name>A0A8H7Z290_AJECA</name>
<protein>
    <submittedName>
        <fullName evidence="1">Uncharacterized protein</fullName>
    </submittedName>
</protein>
<evidence type="ECO:0000313" key="2">
    <source>
        <dbReference type="Proteomes" id="UP000670092"/>
    </source>
</evidence>
<reference evidence="1 2" key="1">
    <citation type="submission" date="2021-01" db="EMBL/GenBank/DDBJ databases">
        <title>Chromosome-level genome assembly of a human fungal pathogen reveals clustering of transcriptionally co-regulated genes.</title>
        <authorList>
            <person name="Voorhies M."/>
            <person name="Cohen S."/>
            <person name="Shea T.P."/>
            <person name="Petrus S."/>
            <person name="Munoz J.F."/>
            <person name="Poplawski S."/>
            <person name="Goldman W.E."/>
            <person name="Michael T."/>
            <person name="Cuomo C.A."/>
            <person name="Sil A."/>
            <person name="Beyhan S."/>
        </authorList>
    </citation>
    <scope>NUCLEOTIDE SEQUENCE [LARGE SCALE GENOMIC DNA]</scope>
    <source>
        <strain evidence="1 2">G184AR</strain>
    </source>
</reference>
<accession>A0A8H7Z290</accession>
<comment type="caution">
    <text evidence="1">The sequence shown here is derived from an EMBL/GenBank/DDBJ whole genome shotgun (WGS) entry which is preliminary data.</text>
</comment>
<dbReference type="EMBL" id="JAEVHI010000002">
    <property type="protein sequence ID" value="KAG5299880.1"/>
    <property type="molecule type" value="Genomic_DNA"/>
</dbReference>
<dbReference type="VEuPathDB" id="FungiDB:I7I52_10339"/>
<evidence type="ECO:0000313" key="1">
    <source>
        <dbReference type="EMBL" id="KAG5299880.1"/>
    </source>
</evidence>
<dbReference type="Proteomes" id="UP000670092">
    <property type="component" value="Unassembled WGS sequence"/>
</dbReference>
<proteinExistence type="predicted"/>
<dbReference type="AlphaFoldDB" id="A0A8H7Z290"/>
<organism evidence="1 2">
    <name type="scientific">Ajellomyces capsulatus</name>
    <name type="common">Darling's disease fungus</name>
    <name type="synonym">Histoplasma capsulatum</name>
    <dbReference type="NCBI Taxonomy" id="5037"/>
    <lineage>
        <taxon>Eukaryota</taxon>
        <taxon>Fungi</taxon>
        <taxon>Dikarya</taxon>
        <taxon>Ascomycota</taxon>
        <taxon>Pezizomycotina</taxon>
        <taxon>Eurotiomycetes</taxon>
        <taxon>Eurotiomycetidae</taxon>
        <taxon>Onygenales</taxon>
        <taxon>Ajellomycetaceae</taxon>
        <taxon>Histoplasma</taxon>
    </lineage>
</organism>